<evidence type="ECO:0000313" key="2">
    <source>
        <dbReference type="Proteomes" id="UP001646157"/>
    </source>
</evidence>
<dbReference type="Proteomes" id="UP001646157">
    <property type="component" value="Unassembled WGS sequence"/>
</dbReference>
<protein>
    <submittedName>
        <fullName evidence="1">Uncharacterized protein</fullName>
    </submittedName>
</protein>
<evidence type="ECO:0000313" key="1">
    <source>
        <dbReference type="EMBL" id="MBM7585515.1"/>
    </source>
</evidence>
<dbReference type="EMBL" id="JAFBDZ010000002">
    <property type="protein sequence ID" value="MBM7585515.1"/>
    <property type="molecule type" value="Genomic_DNA"/>
</dbReference>
<organism evidence="1 2">
    <name type="scientific">Rossellomorea pakistanensis</name>
    <dbReference type="NCBI Taxonomy" id="992288"/>
    <lineage>
        <taxon>Bacteria</taxon>
        <taxon>Bacillati</taxon>
        <taxon>Bacillota</taxon>
        <taxon>Bacilli</taxon>
        <taxon>Bacillales</taxon>
        <taxon>Bacillaceae</taxon>
        <taxon>Rossellomorea</taxon>
    </lineage>
</organism>
<gene>
    <name evidence="1" type="ORF">JOC86_002057</name>
</gene>
<dbReference type="RefSeq" id="WP_239587576.1">
    <property type="nucleotide sequence ID" value="NZ_JAFBDZ010000002.1"/>
</dbReference>
<comment type="caution">
    <text evidence="1">The sequence shown here is derived from an EMBL/GenBank/DDBJ whole genome shotgun (WGS) entry which is preliminary data.</text>
</comment>
<name>A0ABS2NCC0_9BACI</name>
<keyword evidence="2" id="KW-1185">Reference proteome</keyword>
<reference evidence="1 2" key="1">
    <citation type="submission" date="2021-01" db="EMBL/GenBank/DDBJ databases">
        <title>Genomic Encyclopedia of Type Strains, Phase IV (KMG-IV): sequencing the most valuable type-strain genomes for metagenomic binning, comparative biology and taxonomic classification.</title>
        <authorList>
            <person name="Goeker M."/>
        </authorList>
    </citation>
    <scope>NUCLEOTIDE SEQUENCE [LARGE SCALE GENOMIC DNA]</scope>
    <source>
        <strain evidence="1 2">DSM 24834</strain>
    </source>
</reference>
<sequence length="121" mass="14191">MIAGLNEIYKAKTDLDELKQHHSELNEQLLHVVSLTRQLQIKYGYMGSLLMEEDLLKYRPKFIRESVLSLYQTEIQKLKEHPEISMITDLMKRYRHIGYSKIFLLMLGAKPEAIQGSNIIK</sequence>
<accession>A0ABS2NCC0</accession>
<proteinExistence type="predicted"/>